<evidence type="ECO:0000313" key="1">
    <source>
        <dbReference type="EMBL" id="CAD7649322.1"/>
    </source>
</evidence>
<gene>
    <name evidence="1" type="ORF">OSB1V03_LOCUS22334</name>
</gene>
<dbReference type="EMBL" id="OC901567">
    <property type="protein sequence ID" value="CAD7649322.1"/>
    <property type="molecule type" value="Genomic_DNA"/>
</dbReference>
<dbReference type="SUPFAM" id="SSF50923">
    <property type="entry name" value="Hemopexin-like domain"/>
    <property type="match status" value="1"/>
</dbReference>
<name>A0A7R9LZ12_9ACAR</name>
<sequence>MLIVFRGNYFWHYDFSVNRTTKHPPLTDWAIKVEDRFADRRGVRYYYPTTKRSKLYPNTKKSTLNDSMVVPTYIDAIVPGINKYNNCLYFFKDDKFVCYEWYSKISTPMNISDEWKSDDETWKKAKIDAAFHIKGFIYFITS</sequence>
<dbReference type="InterPro" id="IPR036375">
    <property type="entry name" value="Hemopexin-like_dom_sf"/>
</dbReference>
<dbReference type="EMBL" id="CAJPIZ010046992">
    <property type="protein sequence ID" value="CAG2122388.1"/>
    <property type="molecule type" value="Genomic_DNA"/>
</dbReference>
<dbReference type="AlphaFoldDB" id="A0A7R9LZ12"/>
<dbReference type="Gene3D" id="2.110.10.10">
    <property type="entry name" value="Hemopexin-like domain"/>
    <property type="match status" value="1"/>
</dbReference>
<protein>
    <submittedName>
        <fullName evidence="1">Uncharacterized protein</fullName>
    </submittedName>
</protein>
<feature type="non-terminal residue" evidence="1">
    <location>
        <position position="1"/>
    </location>
</feature>
<organism evidence="1">
    <name type="scientific">Medioppia subpectinata</name>
    <dbReference type="NCBI Taxonomy" id="1979941"/>
    <lineage>
        <taxon>Eukaryota</taxon>
        <taxon>Metazoa</taxon>
        <taxon>Ecdysozoa</taxon>
        <taxon>Arthropoda</taxon>
        <taxon>Chelicerata</taxon>
        <taxon>Arachnida</taxon>
        <taxon>Acari</taxon>
        <taxon>Acariformes</taxon>
        <taxon>Sarcoptiformes</taxon>
        <taxon>Oribatida</taxon>
        <taxon>Brachypylina</taxon>
        <taxon>Oppioidea</taxon>
        <taxon>Oppiidae</taxon>
        <taxon>Medioppia</taxon>
    </lineage>
</organism>
<dbReference type="Proteomes" id="UP000759131">
    <property type="component" value="Unassembled WGS sequence"/>
</dbReference>
<dbReference type="OrthoDB" id="6526557at2759"/>
<keyword evidence="2" id="KW-1185">Reference proteome</keyword>
<evidence type="ECO:0000313" key="2">
    <source>
        <dbReference type="Proteomes" id="UP000759131"/>
    </source>
</evidence>
<reference evidence="1" key="1">
    <citation type="submission" date="2020-11" db="EMBL/GenBank/DDBJ databases">
        <authorList>
            <person name="Tran Van P."/>
        </authorList>
    </citation>
    <scope>NUCLEOTIDE SEQUENCE</scope>
</reference>
<proteinExistence type="predicted"/>
<accession>A0A7R9LZ12</accession>